<dbReference type="EMBL" id="JFYZ01000001">
    <property type="protein sequence ID" value="EZP84716.1"/>
    <property type="molecule type" value="Genomic_DNA"/>
</dbReference>
<dbReference type="InterPro" id="IPR000917">
    <property type="entry name" value="Sulfatase_N"/>
</dbReference>
<evidence type="ECO:0000256" key="5">
    <source>
        <dbReference type="SAM" id="SignalP"/>
    </source>
</evidence>
<dbReference type="PANTHER" id="PTHR42693">
    <property type="entry name" value="ARYLSULFATASE FAMILY MEMBER"/>
    <property type="match status" value="1"/>
</dbReference>
<sequence length="582" mass="62459">MTRKAALIAAALMSTLMTRPAAAQALPAAPVPASAAAPGTTQSAARPNFLVIVADDLGWSDLGAFGGEIATPNLDALANSGVRFTGFHTAPTCSPTRSMLLSGVDNHEAGIGTMVESRPATLADRPGYEGYLNDRVASIAELLQQGGYRTLMSGKWHLGLTEDRGPAARGFDHSYALLQGLGNHFGADQNAAWTRAKANSLYRQDGKLVKFPVGHYSADQFADKLIGFLDEGAADKRPFFAYLTFTTPHWPMQAPAETIAKYKGRYDAGYEVLRAQRLERQKKLGLVALDQQPHALDGVKPWDSLTVEQKAFEARKMEVYAAMVDRMDQNVGRVVAELKRTGQYDNTVIVFLSDNGPEGSEIDAPFQVRGVPGGAKKLGIDNRLENIGNATSYVGYGAGWAQANSTPSWLVKGYPTEGGTRVSAFASGKDVVGNRIARGYLSVTDIAPTLLDLAGLTQPTTYKGRTILPFEGHSLVPVLAEKASEVRSPDEPVGTELFYRRALRKGDWKAVYLPKSGSTYPRDGVGEGKWQLFNLATDPAESTDVAASHADKLAELTADWDRYAAEKGVALPEDAATPAAKP</sequence>
<dbReference type="STRING" id="158500.BES08_02430"/>
<accession>A0A031K423</accession>
<dbReference type="SUPFAM" id="SSF53649">
    <property type="entry name" value="Alkaline phosphatase-like"/>
    <property type="match status" value="1"/>
</dbReference>
<evidence type="ECO:0000256" key="1">
    <source>
        <dbReference type="ARBA" id="ARBA00008779"/>
    </source>
</evidence>
<comment type="similarity">
    <text evidence="1">Belongs to the sulfatase family.</text>
</comment>
<evidence type="ECO:0000256" key="4">
    <source>
        <dbReference type="ARBA" id="ARBA00022837"/>
    </source>
</evidence>
<feature type="chain" id="PRO_5001557166" evidence="5">
    <location>
        <begin position="24"/>
        <end position="582"/>
    </location>
</feature>
<evidence type="ECO:0000313" key="7">
    <source>
        <dbReference type="EMBL" id="EZP84716.1"/>
    </source>
</evidence>
<keyword evidence="3" id="KW-0378">Hydrolase</keyword>
<dbReference type="InterPro" id="IPR024607">
    <property type="entry name" value="Sulfatase_CS"/>
</dbReference>
<organism evidence="7 8">
    <name type="scientific">Novosphingobium resinovorum</name>
    <dbReference type="NCBI Taxonomy" id="158500"/>
    <lineage>
        <taxon>Bacteria</taxon>
        <taxon>Pseudomonadati</taxon>
        <taxon>Pseudomonadota</taxon>
        <taxon>Alphaproteobacteria</taxon>
        <taxon>Sphingomonadales</taxon>
        <taxon>Sphingomonadaceae</taxon>
        <taxon>Novosphingobium</taxon>
    </lineage>
</organism>
<feature type="signal peptide" evidence="5">
    <location>
        <begin position="1"/>
        <end position="23"/>
    </location>
</feature>
<evidence type="ECO:0000256" key="3">
    <source>
        <dbReference type="ARBA" id="ARBA00022801"/>
    </source>
</evidence>
<evidence type="ECO:0000259" key="6">
    <source>
        <dbReference type="Pfam" id="PF00884"/>
    </source>
</evidence>
<reference evidence="7 8" key="1">
    <citation type="submission" date="2014-03" db="EMBL/GenBank/DDBJ databases">
        <title>Whole genome sequence of Novosphingobium resinovorum KF1.</title>
        <authorList>
            <person name="Gan H.M."/>
            <person name="Gan H.Y."/>
            <person name="Chew T.H."/>
            <person name="Savka M.A."/>
        </authorList>
    </citation>
    <scope>NUCLEOTIDE SEQUENCE [LARGE SCALE GENOMIC DNA]</scope>
    <source>
        <strain evidence="7 8">KF1</strain>
    </source>
</reference>
<gene>
    <name evidence="7" type="ORF">BV97_00474</name>
</gene>
<keyword evidence="2" id="KW-0479">Metal-binding</keyword>
<protein>
    <submittedName>
        <fullName evidence="7">Putative arylsulfatase A</fullName>
    </submittedName>
</protein>
<dbReference type="GO" id="GO:0046872">
    <property type="term" value="F:metal ion binding"/>
    <property type="evidence" value="ECO:0007669"/>
    <property type="project" value="UniProtKB-KW"/>
</dbReference>
<dbReference type="Proteomes" id="UP000024329">
    <property type="component" value="Unassembled WGS sequence"/>
</dbReference>
<dbReference type="Gene3D" id="3.40.720.10">
    <property type="entry name" value="Alkaline Phosphatase, subunit A"/>
    <property type="match status" value="1"/>
</dbReference>
<dbReference type="PATRIC" id="fig|158500.4.peg.491"/>
<keyword evidence="4" id="KW-0106">Calcium</keyword>
<dbReference type="AlphaFoldDB" id="A0A031K423"/>
<dbReference type="CDD" id="cd16025">
    <property type="entry name" value="PAS_like"/>
    <property type="match status" value="1"/>
</dbReference>
<feature type="domain" description="Sulfatase N-terminal" evidence="6">
    <location>
        <begin position="47"/>
        <end position="455"/>
    </location>
</feature>
<proteinExistence type="inferred from homology"/>
<dbReference type="InterPro" id="IPR017850">
    <property type="entry name" value="Alkaline_phosphatase_core_sf"/>
</dbReference>
<comment type="caution">
    <text evidence="7">The sequence shown here is derived from an EMBL/GenBank/DDBJ whole genome shotgun (WGS) entry which is preliminary data.</text>
</comment>
<dbReference type="eggNOG" id="COG3119">
    <property type="taxonomic scope" value="Bacteria"/>
</dbReference>
<name>A0A031K423_9SPHN</name>
<evidence type="ECO:0000256" key="2">
    <source>
        <dbReference type="ARBA" id="ARBA00022723"/>
    </source>
</evidence>
<dbReference type="GO" id="GO:0004065">
    <property type="term" value="F:arylsulfatase activity"/>
    <property type="evidence" value="ECO:0007669"/>
    <property type="project" value="TreeGrafter"/>
</dbReference>
<dbReference type="InterPro" id="IPR050738">
    <property type="entry name" value="Sulfatase"/>
</dbReference>
<evidence type="ECO:0000313" key="8">
    <source>
        <dbReference type="Proteomes" id="UP000024329"/>
    </source>
</evidence>
<keyword evidence="5" id="KW-0732">Signal</keyword>
<dbReference type="PANTHER" id="PTHR42693:SF33">
    <property type="entry name" value="ARYLSULFATASE"/>
    <property type="match status" value="1"/>
</dbReference>
<dbReference type="Pfam" id="PF00884">
    <property type="entry name" value="Sulfatase"/>
    <property type="match status" value="1"/>
</dbReference>
<dbReference type="Gene3D" id="3.30.1120.10">
    <property type="match status" value="1"/>
</dbReference>
<dbReference type="PROSITE" id="PS00149">
    <property type="entry name" value="SULFATASE_2"/>
    <property type="match status" value="1"/>
</dbReference>